<dbReference type="GO" id="GO:0016874">
    <property type="term" value="F:ligase activity"/>
    <property type="evidence" value="ECO:0007669"/>
    <property type="project" value="UniProtKB-KW"/>
</dbReference>
<sequence>MSLPIRTRPPPTSTTTPHFYALIHYDDPYVQPLLLSALSSLFPPTSYTLLPPPSPSAKADDDDPPSLATILPSPSSKILQIATYEAIDFSFASAHPDTCLVNSYVIRKALIRKHFLSATVDAWAAKRPGSALPAHVKRAEAFEVDYAEFLDDALVEAWDLQASMARNAEEGAEKEWWILKPSMSDRGQGIRLFCDMEGLQGVFDGWEEEVGSDEEEKDEGGDGIMVSHLRHFVAQPYIHPPLLLEGDRRKFHVRVYVLAVGSLKVYVYRDMLALFAAKDYIAPGTGEDGEAEDLDAHLTNTCLQQQPGERDAVRRFWALEGLAPGVAESVFAQICEVTGELFEAAARTMMVHFQPREGAFDVYGLDFLVDAAGTAWLLEVNAFPDFKQTGEGLTGVVSGLWEGVLRTAVVPWAMGGAGGEEGGAAAAGGEGKGDMVLVREVDLGRR</sequence>
<organism evidence="1 2">
    <name type="scientific">Schizothecium vesticola</name>
    <dbReference type="NCBI Taxonomy" id="314040"/>
    <lineage>
        <taxon>Eukaryota</taxon>
        <taxon>Fungi</taxon>
        <taxon>Dikarya</taxon>
        <taxon>Ascomycota</taxon>
        <taxon>Pezizomycotina</taxon>
        <taxon>Sordariomycetes</taxon>
        <taxon>Sordariomycetidae</taxon>
        <taxon>Sordariales</taxon>
        <taxon>Schizotheciaceae</taxon>
        <taxon>Schizothecium</taxon>
    </lineage>
</organism>
<evidence type="ECO:0000313" key="1">
    <source>
        <dbReference type="EMBL" id="KAK0743216.1"/>
    </source>
</evidence>
<keyword evidence="1" id="KW-0436">Ligase</keyword>
<comment type="caution">
    <text evidence="1">The sequence shown here is derived from an EMBL/GenBank/DDBJ whole genome shotgun (WGS) entry which is preliminary data.</text>
</comment>
<reference evidence="1" key="1">
    <citation type="submission" date="2023-06" db="EMBL/GenBank/DDBJ databases">
        <title>Genome-scale phylogeny and comparative genomics of the fungal order Sordariales.</title>
        <authorList>
            <consortium name="Lawrence Berkeley National Laboratory"/>
            <person name="Hensen N."/>
            <person name="Bonometti L."/>
            <person name="Westerberg I."/>
            <person name="Brannstrom I.O."/>
            <person name="Guillou S."/>
            <person name="Cros-Aarteil S."/>
            <person name="Calhoun S."/>
            <person name="Haridas S."/>
            <person name="Kuo A."/>
            <person name="Mondo S."/>
            <person name="Pangilinan J."/>
            <person name="Riley R."/>
            <person name="LaButti K."/>
            <person name="Andreopoulos B."/>
            <person name="Lipzen A."/>
            <person name="Chen C."/>
            <person name="Yanf M."/>
            <person name="Daum C."/>
            <person name="Ng V."/>
            <person name="Clum A."/>
            <person name="Steindorff A."/>
            <person name="Ohm R."/>
            <person name="Martin F."/>
            <person name="Silar P."/>
            <person name="Natvig D."/>
            <person name="Lalanne C."/>
            <person name="Gautier V."/>
            <person name="Ament-velasquez S.L."/>
            <person name="Kruys A."/>
            <person name="Hutchinson M.I."/>
            <person name="Powell A.J."/>
            <person name="Barry K."/>
            <person name="Miller A.N."/>
            <person name="Grigoriev I.V."/>
            <person name="Debuchy R."/>
            <person name="Gladieux P."/>
            <person name="Thoren M.H."/>
            <person name="Johannesson H."/>
        </authorList>
    </citation>
    <scope>NUCLEOTIDE SEQUENCE</scope>
    <source>
        <strain evidence="1">SMH3187-1</strain>
    </source>
</reference>
<keyword evidence="2" id="KW-1185">Reference proteome</keyword>
<dbReference type="SUPFAM" id="SSF56059">
    <property type="entry name" value="Glutathione synthetase ATP-binding domain-like"/>
    <property type="match status" value="1"/>
</dbReference>
<proteinExistence type="predicted"/>
<accession>A0AA40EPS7</accession>
<dbReference type="PROSITE" id="PS51221">
    <property type="entry name" value="TTL"/>
    <property type="match status" value="1"/>
</dbReference>
<dbReference type="InterPro" id="IPR027746">
    <property type="entry name" value="TTL"/>
</dbReference>
<gene>
    <name evidence="1" type="ORF">B0T18DRAFT_430545</name>
</gene>
<protein>
    <submittedName>
        <fullName evidence="1">Tubulin-tyrosine ligase family-domain-containing protein</fullName>
    </submittedName>
</protein>
<evidence type="ECO:0000313" key="2">
    <source>
        <dbReference type="Proteomes" id="UP001172155"/>
    </source>
</evidence>
<dbReference type="EMBL" id="JAUKUD010000005">
    <property type="protein sequence ID" value="KAK0743216.1"/>
    <property type="molecule type" value="Genomic_DNA"/>
</dbReference>
<dbReference type="Proteomes" id="UP001172155">
    <property type="component" value="Unassembled WGS sequence"/>
</dbReference>
<dbReference type="PANTHER" id="PTHR47551:SF1">
    <property type="entry name" value="TUBULIN--TYROSINE LIGASE PBY1-RELATED"/>
    <property type="match status" value="1"/>
</dbReference>
<dbReference type="PANTHER" id="PTHR47551">
    <property type="entry name" value="TUBULIN--TYROSINE LIGASE PBY1-RELATED"/>
    <property type="match status" value="1"/>
</dbReference>
<name>A0AA40EPS7_9PEZI</name>
<dbReference type="Pfam" id="PF03133">
    <property type="entry name" value="TTL"/>
    <property type="match status" value="1"/>
</dbReference>
<dbReference type="Gene3D" id="3.30.470.20">
    <property type="entry name" value="ATP-grasp fold, B domain"/>
    <property type="match status" value="1"/>
</dbReference>
<dbReference type="AlphaFoldDB" id="A0AA40EPS7"/>
<dbReference type="InterPro" id="IPR004344">
    <property type="entry name" value="TTL/TTLL_fam"/>
</dbReference>
<dbReference type="GO" id="GO:0000932">
    <property type="term" value="C:P-body"/>
    <property type="evidence" value="ECO:0007669"/>
    <property type="project" value="TreeGrafter"/>
</dbReference>